<name>A0A3L7JVF3_9BACI</name>
<feature type="domain" description="Cell envelope-related transcriptional attenuator" evidence="13">
    <location>
        <begin position="88"/>
        <end position="232"/>
    </location>
</feature>
<dbReference type="Pfam" id="PF03816">
    <property type="entry name" value="LytR_cpsA_psr"/>
    <property type="match status" value="1"/>
</dbReference>
<dbReference type="InterPro" id="IPR050922">
    <property type="entry name" value="LytR/CpsA/Psr_CW_biosynth"/>
</dbReference>
<evidence type="ECO:0000256" key="9">
    <source>
        <dbReference type="ARBA" id="ARBA00023163"/>
    </source>
</evidence>
<dbReference type="PANTHER" id="PTHR33392">
    <property type="entry name" value="POLYISOPRENYL-TEICHOIC ACID--PEPTIDOGLYCAN TEICHOIC ACID TRANSFERASE TAGU"/>
    <property type="match status" value="1"/>
</dbReference>
<comment type="subcellular location">
    <subcellularLocation>
        <location evidence="1">Cell membrane</location>
        <topology evidence="1">Single-pass type II membrane protein</topology>
    </subcellularLocation>
</comment>
<accession>A0A3L7JVF3</accession>
<evidence type="ECO:0000313" key="15">
    <source>
        <dbReference type="Proteomes" id="UP000276770"/>
    </source>
</evidence>
<keyword evidence="3" id="KW-1003">Cell membrane</keyword>
<evidence type="ECO:0000256" key="6">
    <source>
        <dbReference type="ARBA" id="ARBA00022989"/>
    </source>
</evidence>
<evidence type="ECO:0000256" key="4">
    <source>
        <dbReference type="ARBA" id="ARBA00022692"/>
    </source>
</evidence>
<evidence type="ECO:0000256" key="12">
    <source>
        <dbReference type="SAM" id="Phobius"/>
    </source>
</evidence>
<dbReference type="InterPro" id="IPR004474">
    <property type="entry name" value="LytR_CpsA_psr"/>
</dbReference>
<gene>
    <name evidence="14" type="ORF">D9X91_14255</name>
</gene>
<evidence type="ECO:0000256" key="10">
    <source>
        <dbReference type="ARBA" id="ARBA00037178"/>
    </source>
</evidence>
<dbReference type="OrthoDB" id="9782542at2"/>
<keyword evidence="5" id="KW-0735">Signal-anchor</keyword>
<keyword evidence="8 12" id="KW-0472">Membrane</keyword>
<evidence type="ECO:0000259" key="13">
    <source>
        <dbReference type="Pfam" id="PF03816"/>
    </source>
</evidence>
<dbReference type="NCBIfam" id="TIGR00350">
    <property type="entry name" value="lytR_cpsA_psr"/>
    <property type="match status" value="1"/>
</dbReference>
<dbReference type="GO" id="GO:0071555">
    <property type="term" value="P:cell wall organization"/>
    <property type="evidence" value="ECO:0007669"/>
    <property type="project" value="UniProtKB-KW"/>
</dbReference>
<protein>
    <recommendedName>
        <fullName evidence="11">Regulatory protein MsrR</fullName>
    </recommendedName>
</protein>
<evidence type="ECO:0000256" key="2">
    <source>
        <dbReference type="ARBA" id="ARBA00006068"/>
    </source>
</evidence>
<comment type="similarity">
    <text evidence="2">Belongs to the LytR/CpsA/Psr (LCP) family.</text>
</comment>
<keyword evidence="9" id="KW-0804">Transcription</keyword>
<keyword evidence="7" id="KW-0805">Transcription regulation</keyword>
<evidence type="ECO:0000256" key="3">
    <source>
        <dbReference type="ARBA" id="ARBA00022475"/>
    </source>
</evidence>
<keyword evidence="6 12" id="KW-1133">Transmembrane helix</keyword>
<keyword evidence="4 12" id="KW-0812">Transmembrane</keyword>
<dbReference type="Proteomes" id="UP000276770">
    <property type="component" value="Unassembled WGS sequence"/>
</dbReference>
<comment type="caution">
    <text evidence="14">The sequence shown here is derived from an EMBL/GenBank/DDBJ whole genome shotgun (WGS) entry which is preliminary data.</text>
</comment>
<comment type="function">
    <text evidence="10">Involved in SarA attenuation. Affects resistance to oxacillin and teicoplanin, as well as the synthesis of virulence factors.</text>
</comment>
<evidence type="ECO:0000256" key="11">
    <source>
        <dbReference type="ARBA" id="ARBA00040752"/>
    </source>
</evidence>
<feature type="transmembrane region" description="Helical" evidence="12">
    <location>
        <begin position="20"/>
        <end position="41"/>
    </location>
</feature>
<evidence type="ECO:0000256" key="5">
    <source>
        <dbReference type="ARBA" id="ARBA00022968"/>
    </source>
</evidence>
<dbReference type="RefSeq" id="WP_121681315.1">
    <property type="nucleotide sequence ID" value="NZ_RCVZ01000010.1"/>
</dbReference>
<evidence type="ECO:0000313" key="14">
    <source>
        <dbReference type="EMBL" id="RLQ94224.1"/>
    </source>
</evidence>
<proteinExistence type="inferred from homology"/>
<evidence type="ECO:0000256" key="1">
    <source>
        <dbReference type="ARBA" id="ARBA00004401"/>
    </source>
</evidence>
<keyword evidence="15" id="KW-1185">Reference proteome</keyword>
<dbReference type="Gene3D" id="3.40.630.190">
    <property type="entry name" value="LCP protein"/>
    <property type="match status" value="1"/>
</dbReference>
<dbReference type="PANTHER" id="PTHR33392:SF8">
    <property type="entry name" value="REGULATORY PROTEIN MSRR"/>
    <property type="match status" value="1"/>
</dbReference>
<evidence type="ECO:0000256" key="7">
    <source>
        <dbReference type="ARBA" id="ARBA00023015"/>
    </source>
</evidence>
<dbReference type="GO" id="GO:0005886">
    <property type="term" value="C:plasma membrane"/>
    <property type="evidence" value="ECO:0007669"/>
    <property type="project" value="UniProtKB-SubCell"/>
</dbReference>
<sequence>MKQRFEHRRKKRKKRRLRIFFTIVTLFFLSIAGYVLFQYYAGKQVTANDKDIIEPQAKAEFHGQESKVGKTNILLLGVDGRGAIEDSNSDTMIIAQYDPDKNSVKMVSLMRDMFVRVPGYDGRKKMNSSFLLGGPELTRQTIKENFGIDIQYYIMVNFKGFEQAIDTLAPDGIEVNVEKAMSYHIGVNLQPGLQKLNGKELLGYARFRHDIDSDFGRVKRQQKVIKLVSDEVMSANGILKAPKLLGEIQPYIYTNMSSVAELKFVKDFLLHRPSVTDTMSLPVEDGYVNDYDEVFHDILRIDDQKNRDAINQFLN</sequence>
<organism evidence="14 15">
    <name type="scientific">Falsibacillus albus</name>
    <dbReference type="NCBI Taxonomy" id="2478915"/>
    <lineage>
        <taxon>Bacteria</taxon>
        <taxon>Bacillati</taxon>
        <taxon>Bacillota</taxon>
        <taxon>Bacilli</taxon>
        <taxon>Bacillales</taxon>
        <taxon>Bacillaceae</taxon>
        <taxon>Falsibacillus</taxon>
    </lineage>
</organism>
<reference evidence="14 15" key="1">
    <citation type="submission" date="2018-10" db="EMBL/GenBank/DDBJ databases">
        <title>Falsibacillus sp. genome draft.</title>
        <authorList>
            <person name="Shi S."/>
        </authorList>
    </citation>
    <scope>NUCLEOTIDE SEQUENCE [LARGE SCALE GENOMIC DNA]</scope>
    <source>
        <strain evidence="14 15">GY 10110</strain>
    </source>
</reference>
<evidence type="ECO:0000256" key="8">
    <source>
        <dbReference type="ARBA" id="ARBA00023136"/>
    </source>
</evidence>
<dbReference type="EMBL" id="RCVZ01000010">
    <property type="protein sequence ID" value="RLQ94224.1"/>
    <property type="molecule type" value="Genomic_DNA"/>
</dbReference>
<dbReference type="AlphaFoldDB" id="A0A3L7JVF3"/>